<evidence type="ECO:0000256" key="1">
    <source>
        <dbReference type="SAM" id="Phobius"/>
    </source>
</evidence>
<dbReference type="eggNOG" id="ENOG50307MJ">
    <property type="taxonomic scope" value="Bacteria"/>
</dbReference>
<keyword evidence="1" id="KW-1133">Transmembrane helix</keyword>
<dbReference type="Proteomes" id="UP000029500">
    <property type="component" value="Chromosome"/>
</dbReference>
<proteinExistence type="predicted"/>
<evidence type="ECO:0000313" key="2">
    <source>
        <dbReference type="EMBL" id="AIQ69512.1"/>
    </source>
</evidence>
<dbReference type="RefSeq" id="WP_025706216.1">
    <property type="nucleotide sequence ID" value="NZ_CP009287.1"/>
</dbReference>
<accession>A0A089M8E5</accession>
<dbReference type="HOGENOM" id="CLU_2424130_0_0_9"/>
<evidence type="ECO:0000313" key="3">
    <source>
        <dbReference type="Proteomes" id="UP000029500"/>
    </source>
</evidence>
<feature type="transmembrane region" description="Helical" evidence="1">
    <location>
        <begin position="44"/>
        <end position="66"/>
    </location>
</feature>
<feature type="transmembrane region" description="Helical" evidence="1">
    <location>
        <begin position="7"/>
        <end position="24"/>
    </location>
</feature>
<dbReference type="OrthoDB" id="2666916at2"/>
<dbReference type="KEGG" id="pgm:PGRAT_19125"/>
<dbReference type="EMBL" id="CP009287">
    <property type="protein sequence ID" value="AIQ69512.1"/>
    <property type="molecule type" value="Genomic_DNA"/>
</dbReference>
<keyword evidence="1" id="KW-0472">Membrane</keyword>
<gene>
    <name evidence="2" type="ORF">PGRAT_19125</name>
</gene>
<reference evidence="2 3" key="1">
    <citation type="submission" date="2014-08" db="EMBL/GenBank/DDBJ databases">
        <title>Comparative genomics of the Paenibacillus odorifer group.</title>
        <authorList>
            <person name="den Bakker H.C."/>
            <person name="Tsai Y.-C."/>
            <person name="Martin N."/>
            <person name="Korlach J."/>
            <person name="Wiedmann M."/>
        </authorList>
    </citation>
    <scope>NUCLEOTIDE SEQUENCE [LARGE SCALE GENOMIC DNA]</scope>
    <source>
        <strain evidence="2 3">DSM 15220</strain>
    </source>
</reference>
<organism evidence="2 3">
    <name type="scientific">Paenibacillus graminis</name>
    <dbReference type="NCBI Taxonomy" id="189425"/>
    <lineage>
        <taxon>Bacteria</taxon>
        <taxon>Bacillati</taxon>
        <taxon>Bacillota</taxon>
        <taxon>Bacilli</taxon>
        <taxon>Bacillales</taxon>
        <taxon>Paenibacillaceae</taxon>
        <taxon>Paenibacillus</taxon>
    </lineage>
</organism>
<sequence length="91" mass="10228">MVKALKWVGYIVLGLAIIGGIVAGKTYGPEPEYSFEDKKFAWSYMLMFWAAGGVSAIFTLAFAALLDHVKEISDRMEKVERTTERLYNKTS</sequence>
<protein>
    <submittedName>
        <fullName evidence="2">Uncharacterized protein</fullName>
    </submittedName>
</protein>
<name>A0A089M8E5_9BACL</name>
<keyword evidence="3" id="KW-1185">Reference proteome</keyword>
<dbReference type="AlphaFoldDB" id="A0A089M8E5"/>
<keyword evidence="1" id="KW-0812">Transmembrane</keyword>